<feature type="region of interest" description="Disordered" evidence="2">
    <location>
        <begin position="338"/>
        <end position="477"/>
    </location>
</feature>
<dbReference type="Proteomes" id="UP000297014">
    <property type="component" value="Unassembled WGS sequence"/>
</dbReference>
<dbReference type="EMBL" id="ALPT02000030">
    <property type="protein sequence ID" value="KGA97411.1"/>
    <property type="molecule type" value="Genomic_DNA"/>
</dbReference>
<evidence type="ECO:0008006" key="8">
    <source>
        <dbReference type="Google" id="ProtNLM"/>
    </source>
</evidence>
<evidence type="ECO:0000313" key="7">
    <source>
        <dbReference type="Proteomes" id="UP000297014"/>
    </source>
</evidence>
<feature type="transmembrane region" description="Helical" evidence="3">
    <location>
        <begin position="55"/>
        <end position="73"/>
    </location>
</feature>
<proteinExistence type="predicted"/>
<dbReference type="AlphaFoldDB" id="A0A094WKM7"/>
<keyword evidence="3" id="KW-0812">Transmembrane</keyword>
<accession>A0A094WKM7</accession>
<protein>
    <recommendedName>
        <fullName evidence="8">DUF4175 domain-containing protein</fullName>
    </recommendedName>
</protein>
<feature type="coiled-coil region" evidence="1">
    <location>
        <begin position="293"/>
        <end position="333"/>
    </location>
</feature>
<keyword evidence="1" id="KW-0175">Coiled coil</keyword>
<organism evidence="4 6">
    <name type="scientific">Alkalihalobacillus alcalophilus ATCC 27647 = CGMCC 1.3604</name>
    <dbReference type="NCBI Taxonomy" id="1218173"/>
    <lineage>
        <taxon>Bacteria</taxon>
        <taxon>Bacillati</taxon>
        <taxon>Bacillota</taxon>
        <taxon>Bacilli</taxon>
        <taxon>Bacillales</taxon>
        <taxon>Bacillaceae</taxon>
        <taxon>Alkalihalobacillus</taxon>
    </lineage>
</organism>
<keyword evidence="3" id="KW-1133">Transmembrane helix</keyword>
<keyword evidence="6" id="KW-1185">Reference proteome</keyword>
<feature type="compositionally biased region" description="Low complexity" evidence="2">
    <location>
        <begin position="363"/>
        <end position="392"/>
    </location>
</feature>
<dbReference type="PANTHER" id="PTHR37612">
    <property type="entry name" value="FIBROIN HEAVY CHAIN FIB-H LIKE PROTEIN"/>
    <property type="match status" value="1"/>
</dbReference>
<evidence type="ECO:0000256" key="2">
    <source>
        <dbReference type="SAM" id="MobiDB-lite"/>
    </source>
</evidence>
<feature type="compositionally biased region" description="Polar residues" evidence="2">
    <location>
        <begin position="347"/>
        <end position="362"/>
    </location>
</feature>
<dbReference type="InterPro" id="IPR052258">
    <property type="entry name" value="Diverse_Func_Domain-Protein"/>
</dbReference>
<reference evidence="5 7" key="2">
    <citation type="submission" date="2014-01" db="EMBL/GenBank/DDBJ databases">
        <title>Draft genome sequencing of Bacillus alcalophilus CGMCC 1.3604.</title>
        <authorList>
            <person name="Yang J."/>
            <person name="Diao L."/>
            <person name="Yang S."/>
        </authorList>
    </citation>
    <scope>NUCLEOTIDE SEQUENCE [LARGE SCALE GENOMIC DNA]</scope>
    <source>
        <strain evidence="5 7">CGMCC 1.3604</strain>
    </source>
</reference>
<dbReference type="OrthoDB" id="2380672at2"/>
<comment type="caution">
    <text evidence="4">The sequence shown here is derived from an EMBL/GenBank/DDBJ whole genome shotgun (WGS) entry which is preliminary data.</text>
</comment>
<feature type="compositionally biased region" description="Gly residues" evidence="2">
    <location>
        <begin position="394"/>
        <end position="437"/>
    </location>
</feature>
<dbReference type="PANTHER" id="PTHR37612:SF20">
    <property type="entry name" value="PER-HEXAMER REPEAT PROTEIN 5-RELATED"/>
    <property type="match status" value="1"/>
</dbReference>
<gene>
    <name evidence="5" type="ORF">AJ85_06140</name>
    <name evidence="4" type="ORF">BALCAV_0210450</name>
</gene>
<evidence type="ECO:0000313" key="5">
    <source>
        <dbReference type="EMBL" id="THG91239.1"/>
    </source>
</evidence>
<dbReference type="eggNOG" id="ENOG502ZA81">
    <property type="taxonomic scope" value="Bacteria"/>
</dbReference>
<name>A0A094WKM7_ALKAL</name>
<sequence length="521" mass="58406">MNEKEQFLKLLQPLVRRLFRLHFYHFIGLTVFYTLMAGLCVTVLSRFIVIPFIQYYYVSLFGMMTLLCFVWFIRTKPKRKDAIHRFDEQVGEERATTAYSFLDDIRPITSWQRQDTIKRMKEKNEKVWSTTKLQINGKKTLVGFLAIVLMTFSFLIPSQSMLLAKEKETEKKINDETEEQLHDLAENVDEEIIEQLKEKMKEQATTDEMLDEILNAEQKIEELKQQLAMEEKQTLDGLESDDLQAIKETLEQKDSSSLKEQLQQLVDEGLTAAIDELQQAFQNEPVDFEAMTEEEKEKFLASLEEQLNEWLENIESLEQLVELQQNLQELALSHHQSMSQAGLGGNRNLSFNPSQPNSNETAQSNQSNGSSSDTDGDSSNQEGTENNSSDQNGEGEGSGNGQGSGSGNGAGAGTGGASSGSGNGTGLGMGSGAGQGTGTRELLTIPERINSDDNTEGDFSELSEGEGEIQESDQVPTMRGEVRSYQEVLGEYEAAYRQSVERQALPTHLEVIIESYFSELK</sequence>
<dbReference type="RefSeq" id="WP_003322548.1">
    <property type="nucleotide sequence ID" value="NZ_ALPT02000030.1"/>
</dbReference>
<evidence type="ECO:0000313" key="4">
    <source>
        <dbReference type="EMBL" id="KGA97411.1"/>
    </source>
</evidence>
<dbReference type="Proteomes" id="UP000002754">
    <property type="component" value="Unassembled WGS sequence"/>
</dbReference>
<feature type="transmembrane region" description="Helical" evidence="3">
    <location>
        <begin position="141"/>
        <end position="164"/>
    </location>
</feature>
<feature type="coiled-coil region" evidence="1">
    <location>
        <begin position="167"/>
        <end position="233"/>
    </location>
</feature>
<evidence type="ECO:0000256" key="1">
    <source>
        <dbReference type="SAM" id="Coils"/>
    </source>
</evidence>
<evidence type="ECO:0000313" key="6">
    <source>
        <dbReference type="Proteomes" id="UP000002754"/>
    </source>
</evidence>
<feature type="transmembrane region" description="Helical" evidence="3">
    <location>
        <begin position="21"/>
        <end position="49"/>
    </location>
</feature>
<keyword evidence="3" id="KW-0472">Membrane</keyword>
<dbReference type="EMBL" id="JALP01000081">
    <property type="protein sequence ID" value="THG91239.1"/>
    <property type="molecule type" value="Genomic_DNA"/>
</dbReference>
<dbReference type="STRING" id="1218173.BALCAV_0210450"/>
<evidence type="ECO:0000256" key="3">
    <source>
        <dbReference type="SAM" id="Phobius"/>
    </source>
</evidence>
<reference evidence="4 6" key="1">
    <citation type="journal article" date="2014" name="Genome Announc.">
        <title>Draft Genome Sequence of Bacillus alcalophilus AV1934, a Classic Alkaliphile Isolated from Human Feces in 1934.</title>
        <authorList>
            <person name="Attie O."/>
            <person name="Jayaprakash A."/>
            <person name="Shah H."/>
            <person name="Paulsen I.T."/>
            <person name="Morino M."/>
            <person name="Takahashi Y."/>
            <person name="Narumi I."/>
            <person name="Sachidanandam R."/>
            <person name="Satoh K."/>
            <person name="Ito M."/>
            <person name="Krulwich T.A."/>
        </authorList>
    </citation>
    <scope>NUCLEOTIDE SEQUENCE [LARGE SCALE GENOMIC DNA]</scope>
    <source>
        <strain evidence="4 6">AV1934</strain>
    </source>
</reference>
<feature type="compositionally biased region" description="Acidic residues" evidence="2">
    <location>
        <begin position="453"/>
        <end position="471"/>
    </location>
</feature>